<reference evidence="1 2" key="1">
    <citation type="submission" date="2018-09" db="EMBL/GenBank/DDBJ databases">
        <authorList>
            <person name="Wang F."/>
        </authorList>
    </citation>
    <scope>NUCLEOTIDE SEQUENCE [LARGE SCALE GENOMIC DNA]</scope>
    <source>
        <strain evidence="1 2">PLHSC7-2</strain>
    </source>
</reference>
<accession>A0A418YCS9</accession>
<dbReference type="Proteomes" id="UP000283255">
    <property type="component" value="Unassembled WGS sequence"/>
</dbReference>
<dbReference type="EMBL" id="QZCH01000018">
    <property type="protein sequence ID" value="RJG42308.1"/>
    <property type="molecule type" value="Genomic_DNA"/>
</dbReference>
<protein>
    <recommendedName>
        <fullName evidence="3">Prephenate dehydrogenase</fullName>
    </recommendedName>
</protein>
<reference evidence="1 2" key="2">
    <citation type="submission" date="2019-01" db="EMBL/GenBank/DDBJ databases">
        <title>Motilimonas pumilus sp. nov., isolated from the gut of sea cucumber (Apostichopus japonicus).</title>
        <authorList>
            <person name="Wang F.-Q."/>
            <person name="Ren L.-H."/>
            <person name="Lin Y.-W."/>
            <person name="Sun G.-H."/>
            <person name="Du Z.-J."/>
            <person name="Zhao J.-X."/>
            <person name="Liu X.-J."/>
            <person name="Liu L.-J."/>
        </authorList>
    </citation>
    <scope>NUCLEOTIDE SEQUENCE [LARGE SCALE GENOMIC DNA]</scope>
    <source>
        <strain evidence="1 2">PLHSC7-2</strain>
    </source>
</reference>
<evidence type="ECO:0000313" key="1">
    <source>
        <dbReference type="EMBL" id="RJG42308.1"/>
    </source>
</evidence>
<organism evidence="1 2">
    <name type="scientific">Motilimonas pumila</name>
    <dbReference type="NCBI Taxonomy" id="2303987"/>
    <lineage>
        <taxon>Bacteria</taxon>
        <taxon>Pseudomonadati</taxon>
        <taxon>Pseudomonadota</taxon>
        <taxon>Gammaproteobacteria</taxon>
        <taxon>Alteromonadales</taxon>
        <taxon>Alteromonadales genera incertae sedis</taxon>
        <taxon>Motilimonas</taxon>
    </lineage>
</organism>
<gene>
    <name evidence="1" type="ORF">D1Z90_13595</name>
</gene>
<keyword evidence="2" id="KW-1185">Reference proteome</keyword>
<dbReference type="AlphaFoldDB" id="A0A418YCS9"/>
<comment type="caution">
    <text evidence="1">The sequence shown here is derived from an EMBL/GenBank/DDBJ whole genome shotgun (WGS) entry which is preliminary data.</text>
</comment>
<evidence type="ECO:0000313" key="2">
    <source>
        <dbReference type="Proteomes" id="UP000283255"/>
    </source>
</evidence>
<proteinExistence type="predicted"/>
<evidence type="ECO:0008006" key="3">
    <source>
        <dbReference type="Google" id="ProtNLM"/>
    </source>
</evidence>
<sequence>MLPLLTWRIIMTHEQILLRLKENIQLVYRQSVDADHSIEALRKDDKAKFSAIFGDSTPFTTRSNLFLPYVEELAADLLAVQQASDDKSFEQGLATLVKKIELMFSTLGAFKTNLKA</sequence>
<name>A0A418YCS9_9GAMM</name>